<dbReference type="EC" id="3.1.-.-" evidence="10"/>
<evidence type="ECO:0000256" key="8">
    <source>
        <dbReference type="ARBA" id="ARBA00023211"/>
    </source>
</evidence>
<dbReference type="PANTHER" id="PTHR34353:SF2">
    <property type="entry name" value="CRISPR-ASSOCIATED ENDONUCLEASE CAS1 1"/>
    <property type="match status" value="1"/>
</dbReference>
<dbReference type="Gene3D" id="1.20.120.920">
    <property type="entry name" value="CRISPR-associated endonuclease Cas1, C-terminal domain"/>
    <property type="match status" value="1"/>
</dbReference>
<keyword evidence="1 10" id="KW-0540">Nuclease</keyword>
<evidence type="ECO:0000256" key="4">
    <source>
        <dbReference type="ARBA" id="ARBA00022801"/>
    </source>
</evidence>
<keyword evidence="12" id="KW-1185">Reference proteome</keyword>
<keyword evidence="2 10" id="KW-0479">Metal-binding</keyword>
<dbReference type="GO" id="GO:0046872">
    <property type="term" value="F:metal ion binding"/>
    <property type="evidence" value="ECO:0007669"/>
    <property type="project" value="UniProtKB-UniRule"/>
</dbReference>
<dbReference type="RefSeq" id="WP_115773751.1">
    <property type="nucleotide sequence ID" value="NZ_PIOC01000019.1"/>
</dbReference>
<keyword evidence="5 10" id="KW-0460">Magnesium</keyword>
<evidence type="ECO:0000256" key="1">
    <source>
        <dbReference type="ARBA" id="ARBA00022722"/>
    </source>
</evidence>
<dbReference type="HAMAP" id="MF_01470">
    <property type="entry name" value="Cas1"/>
    <property type="match status" value="1"/>
</dbReference>
<keyword evidence="8 10" id="KW-0464">Manganese</keyword>
<keyword evidence="6 10" id="KW-0051">Antiviral defense</keyword>
<comment type="caution">
    <text evidence="11">The sequence shown here is derived from an EMBL/GenBank/DDBJ whole genome shotgun (WGS) entry which is preliminary data.</text>
</comment>
<dbReference type="GO" id="GO:0004520">
    <property type="term" value="F:DNA endonuclease activity"/>
    <property type="evidence" value="ECO:0007669"/>
    <property type="project" value="InterPro"/>
</dbReference>
<keyword evidence="3 10" id="KW-0255">Endonuclease</keyword>
<keyword evidence="7 10" id="KW-0238">DNA-binding</keyword>
<evidence type="ECO:0000313" key="12">
    <source>
        <dbReference type="Proteomes" id="UP000257143"/>
    </source>
</evidence>
<reference evidence="12" key="1">
    <citation type="submission" date="2017-11" db="EMBL/GenBank/DDBJ databases">
        <authorList>
            <person name="Zhu W."/>
        </authorList>
    </citation>
    <scope>NUCLEOTIDE SEQUENCE [LARGE SCALE GENOMIC DNA]</scope>
    <source>
        <strain evidence="12">CAU 1183</strain>
    </source>
</reference>
<proteinExistence type="inferred from homology"/>
<organism evidence="11 12">
    <name type="scientific">Oceanobacillus arenosus</name>
    <dbReference type="NCBI Taxonomy" id="1229153"/>
    <lineage>
        <taxon>Bacteria</taxon>
        <taxon>Bacillati</taxon>
        <taxon>Bacillota</taxon>
        <taxon>Bacilli</taxon>
        <taxon>Bacillales</taxon>
        <taxon>Bacillaceae</taxon>
        <taxon>Oceanobacillus</taxon>
    </lineage>
</organism>
<dbReference type="InterPro" id="IPR042206">
    <property type="entry name" value="CRISPR-assoc_Cas1_C"/>
</dbReference>
<evidence type="ECO:0000313" key="11">
    <source>
        <dbReference type="EMBL" id="RDW17503.1"/>
    </source>
</evidence>
<dbReference type="InterPro" id="IPR002729">
    <property type="entry name" value="CRISPR-assoc_Cas1"/>
</dbReference>
<dbReference type="NCBIfam" id="TIGR00287">
    <property type="entry name" value="cas1"/>
    <property type="match status" value="1"/>
</dbReference>
<dbReference type="InterPro" id="IPR050646">
    <property type="entry name" value="Cas1"/>
</dbReference>
<feature type="binding site" evidence="10">
    <location>
        <position position="218"/>
    </location>
    <ligand>
        <name>Mn(2+)</name>
        <dbReference type="ChEBI" id="CHEBI:29035"/>
    </ligand>
</feature>
<evidence type="ECO:0000256" key="5">
    <source>
        <dbReference type="ARBA" id="ARBA00022842"/>
    </source>
</evidence>
<evidence type="ECO:0000256" key="10">
    <source>
        <dbReference type="HAMAP-Rule" id="MF_01470"/>
    </source>
</evidence>
<dbReference type="EMBL" id="PIOC01000019">
    <property type="protein sequence ID" value="RDW17503.1"/>
    <property type="molecule type" value="Genomic_DNA"/>
</dbReference>
<accession>A0A3D8PN24</accession>
<gene>
    <name evidence="10" type="primary">cas1</name>
    <name evidence="11" type="ORF">CWR48_13335</name>
</gene>
<feature type="binding site" evidence="10">
    <location>
        <position position="203"/>
    </location>
    <ligand>
        <name>Mn(2+)</name>
        <dbReference type="ChEBI" id="CHEBI:29035"/>
    </ligand>
</feature>
<dbReference type="Proteomes" id="UP000257143">
    <property type="component" value="Unassembled WGS sequence"/>
</dbReference>
<feature type="binding site" evidence="10">
    <location>
        <position position="147"/>
    </location>
    <ligand>
        <name>Mn(2+)</name>
        <dbReference type="ChEBI" id="CHEBI:29035"/>
    </ligand>
</feature>
<evidence type="ECO:0000256" key="3">
    <source>
        <dbReference type="ARBA" id="ARBA00022759"/>
    </source>
</evidence>
<evidence type="ECO:0000256" key="9">
    <source>
        <dbReference type="ARBA" id="ARBA00038592"/>
    </source>
</evidence>
<dbReference type="InterPro" id="IPR019855">
    <property type="entry name" value="CRISPR-assoc_Cas1_NMENI"/>
</dbReference>
<dbReference type="GO" id="GO:0051607">
    <property type="term" value="P:defense response to virus"/>
    <property type="evidence" value="ECO:0007669"/>
    <property type="project" value="UniProtKB-UniRule"/>
</dbReference>
<evidence type="ECO:0000256" key="6">
    <source>
        <dbReference type="ARBA" id="ARBA00023118"/>
    </source>
</evidence>
<dbReference type="OrthoDB" id="9803119at2"/>
<comment type="subunit">
    <text evidence="9 10">Homodimer, forms a heterotetramer with a Cas2 homodimer.</text>
</comment>
<evidence type="ECO:0000256" key="2">
    <source>
        <dbReference type="ARBA" id="ARBA00022723"/>
    </source>
</evidence>
<comment type="function">
    <text evidence="10">CRISPR (clustered regularly interspaced short palindromic repeat), is an adaptive immune system that provides protection against mobile genetic elements (viruses, transposable elements and conjugative plasmids). CRISPR clusters contain spacers, sequences complementary to antecedent mobile elements, and target invading nucleic acids. CRISPR clusters are transcribed and processed into CRISPR RNA (crRNA). Acts as a dsDNA endonuclease. Involved in the integration of spacer DNA into the CRISPR cassette.</text>
</comment>
<dbReference type="NCBIfam" id="TIGR03639">
    <property type="entry name" value="cas1_NMENI"/>
    <property type="match status" value="1"/>
</dbReference>
<dbReference type="PANTHER" id="PTHR34353">
    <property type="entry name" value="CRISPR-ASSOCIATED ENDONUCLEASE CAS1 1"/>
    <property type="match status" value="1"/>
</dbReference>
<comment type="similarity">
    <text evidence="10">Belongs to the CRISPR-associated endonuclease Cas1 family.</text>
</comment>
<dbReference type="Pfam" id="PF01867">
    <property type="entry name" value="Cas_Cas1"/>
    <property type="match status" value="1"/>
</dbReference>
<keyword evidence="4 10" id="KW-0378">Hydrolase</keyword>
<sequence>MAFRHLVIRNPAKLSTANEQLVIKQVESINIPLEDIVTITLEDPAITITNALLSKCTEYHVELIICDRKRMPSGIVQPFHRHSRQKTVLEMQLSLSKPYKKRVWQKIVIRKLENQSRCLELIHKGEEAQKLYAISRSVESGDRTNREAYGAKVYFESLFGKGFQRREDNVYNISLNYGYSIIRSLVARALIRYGFTPSFGVFHDSQTNAFNLADDFMEVLRPFVDVLIATNVSDESEWSPEIRKMLFQVLDIEAIWKEERLSVTHGVDNMIKSFVSASRQQDANMITLPELTNLAVHRYE</sequence>
<dbReference type="AlphaFoldDB" id="A0A3D8PN24"/>
<dbReference type="GO" id="GO:0016787">
    <property type="term" value="F:hydrolase activity"/>
    <property type="evidence" value="ECO:0007669"/>
    <property type="project" value="UniProtKB-KW"/>
</dbReference>
<protein>
    <recommendedName>
        <fullName evidence="10">CRISPR-associated endonuclease Cas1</fullName>
        <ecNumber evidence="10">3.1.-.-</ecNumber>
    </recommendedName>
</protein>
<evidence type="ECO:0000256" key="7">
    <source>
        <dbReference type="ARBA" id="ARBA00023125"/>
    </source>
</evidence>
<dbReference type="GO" id="GO:0043571">
    <property type="term" value="P:maintenance of CRISPR repeat elements"/>
    <property type="evidence" value="ECO:0007669"/>
    <property type="project" value="UniProtKB-UniRule"/>
</dbReference>
<name>A0A3D8PN24_9BACI</name>
<comment type="cofactor">
    <cofactor evidence="10">
        <name>Mg(2+)</name>
        <dbReference type="ChEBI" id="CHEBI:18420"/>
    </cofactor>
    <cofactor evidence="10">
        <name>Mn(2+)</name>
        <dbReference type="ChEBI" id="CHEBI:29035"/>
    </cofactor>
</comment>
<dbReference type="GO" id="GO:0003677">
    <property type="term" value="F:DNA binding"/>
    <property type="evidence" value="ECO:0007669"/>
    <property type="project" value="UniProtKB-KW"/>
</dbReference>